<feature type="compositionally biased region" description="Basic and acidic residues" evidence="1">
    <location>
        <begin position="7"/>
        <end position="22"/>
    </location>
</feature>
<keyword evidence="3" id="KW-1185">Reference proteome</keyword>
<protein>
    <submittedName>
        <fullName evidence="2">Uncharacterized protein</fullName>
    </submittedName>
</protein>
<reference evidence="2" key="1">
    <citation type="submission" date="2021-02" db="EMBL/GenBank/DDBJ databases">
        <authorList>
            <person name="Cremers G."/>
            <person name="Picone N."/>
        </authorList>
    </citation>
    <scope>NUCLEOTIDE SEQUENCE</scope>
    <source>
        <strain evidence="2">PQ17</strain>
    </source>
</reference>
<gene>
    <name evidence="2" type="ORF">MPNT_680003</name>
</gene>
<dbReference type="Proteomes" id="UP000663859">
    <property type="component" value="Unassembled WGS sequence"/>
</dbReference>
<name>A0A8J2BPF7_9BACT</name>
<dbReference type="AlphaFoldDB" id="A0A8J2BPF7"/>
<proteinExistence type="predicted"/>
<accession>A0A8J2BPF7</accession>
<evidence type="ECO:0000256" key="1">
    <source>
        <dbReference type="SAM" id="MobiDB-lite"/>
    </source>
</evidence>
<comment type="caution">
    <text evidence="2">The sequence shown here is derived from an EMBL/GenBank/DDBJ whole genome shotgun (WGS) entry which is preliminary data.</text>
</comment>
<evidence type="ECO:0000313" key="2">
    <source>
        <dbReference type="EMBL" id="CAF0704378.1"/>
    </source>
</evidence>
<evidence type="ECO:0000313" key="3">
    <source>
        <dbReference type="Proteomes" id="UP000663859"/>
    </source>
</evidence>
<organism evidence="2 3">
    <name type="scientific">Candidatus Methylacidithermus pantelleriae</name>
    <dbReference type="NCBI Taxonomy" id="2744239"/>
    <lineage>
        <taxon>Bacteria</taxon>
        <taxon>Pseudomonadati</taxon>
        <taxon>Verrucomicrobiota</taxon>
        <taxon>Methylacidiphilae</taxon>
        <taxon>Methylacidiphilales</taxon>
        <taxon>Methylacidiphilaceae</taxon>
        <taxon>Candidatus Methylacidithermus</taxon>
    </lineage>
</organism>
<sequence>MLGCACGEERRGGAHPGGDSKKRSLRETVFALRANQASAFALQESLSVSGLAGFQWTGTPMFRFTCFVTGRAIPRNPPGVRWKVTPVDVTLAAERPWGGLPAMGRGRKEATGHWVLLKQNR</sequence>
<feature type="region of interest" description="Disordered" evidence="1">
    <location>
        <begin position="1"/>
        <end position="22"/>
    </location>
</feature>
<dbReference type="EMBL" id="CAJNOB010000065">
    <property type="protein sequence ID" value="CAF0704378.1"/>
    <property type="molecule type" value="Genomic_DNA"/>
</dbReference>